<proteinExistence type="predicted"/>
<dbReference type="EMBL" id="GL945482">
    <property type="protein sequence ID" value="EGN97151.1"/>
    <property type="molecule type" value="Genomic_DNA"/>
</dbReference>
<evidence type="ECO:0000313" key="1">
    <source>
        <dbReference type="EMBL" id="EGN97151.1"/>
    </source>
</evidence>
<keyword evidence="2" id="KW-1185">Reference proteome</keyword>
<feature type="non-terminal residue" evidence="1">
    <location>
        <position position="1"/>
    </location>
</feature>
<dbReference type="AlphaFoldDB" id="F8Q1U0"/>
<evidence type="ECO:0000313" key="2">
    <source>
        <dbReference type="Proteomes" id="UP000008063"/>
    </source>
</evidence>
<name>F8Q1U0_SERL3</name>
<accession>F8Q1U0</accession>
<dbReference type="HOGENOM" id="CLU_2694713_0_0_1"/>
<dbReference type="Proteomes" id="UP000008063">
    <property type="component" value="Unassembled WGS sequence"/>
</dbReference>
<dbReference type="InParanoid" id="F8Q1U0"/>
<protein>
    <submittedName>
        <fullName evidence="1">Uncharacterized protein</fullName>
    </submittedName>
</protein>
<organism evidence="2">
    <name type="scientific">Serpula lacrymans var. lacrymans (strain S7.3)</name>
    <name type="common">Dry rot fungus</name>
    <dbReference type="NCBI Taxonomy" id="936435"/>
    <lineage>
        <taxon>Eukaryota</taxon>
        <taxon>Fungi</taxon>
        <taxon>Dikarya</taxon>
        <taxon>Basidiomycota</taxon>
        <taxon>Agaricomycotina</taxon>
        <taxon>Agaricomycetes</taxon>
        <taxon>Agaricomycetidae</taxon>
        <taxon>Boletales</taxon>
        <taxon>Coniophorineae</taxon>
        <taxon>Serpulaceae</taxon>
        <taxon>Serpula</taxon>
    </lineage>
</organism>
<sequence>NLSLRVSIVDSVHESIGAKDIARLKIKFSLRQFDDSKVRKVHWAGYDLEVINKVSFRHSGSNVFGVGIGTELLL</sequence>
<reference evidence="2" key="1">
    <citation type="journal article" date="2011" name="Science">
        <title>The plant cell wall-decomposing machinery underlies the functional diversity of forest fungi.</title>
        <authorList>
            <person name="Eastwood D.C."/>
            <person name="Floudas D."/>
            <person name="Binder M."/>
            <person name="Majcherczyk A."/>
            <person name="Schneider P."/>
            <person name="Aerts A."/>
            <person name="Asiegbu F.O."/>
            <person name="Baker S.E."/>
            <person name="Barry K."/>
            <person name="Bendiksby M."/>
            <person name="Blumentritt M."/>
            <person name="Coutinho P.M."/>
            <person name="Cullen D."/>
            <person name="de Vries R.P."/>
            <person name="Gathman A."/>
            <person name="Goodell B."/>
            <person name="Henrissat B."/>
            <person name="Ihrmark K."/>
            <person name="Kauserud H."/>
            <person name="Kohler A."/>
            <person name="LaButti K."/>
            <person name="Lapidus A."/>
            <person name="Lavin J.L."/>
            <person name="Lee Y.-H."/>
            <person name="Lindquist E."/>
            <person name="Lilly W."/>
            <person name="Lucas S."/>
            <person name="Morin E."/>
            <person name="Murat C."/>
            <person name="Oguiza J.A."/>
            <person name="Park J."/>
            <person name="Pisabarro A.G."/>
            <person name="Riley R."/>
            <person name="Rosling A."/>
            <person name="Salamov A."/>
            <person name="Schmidt O."/>
            <person name="Schmutz J."/>
            <person name="Skrede I."/>
            <person name="Stenlid J."/>
            <person name="Wiebenga A."/>
            <person name="Xie X."/>
            <person name="Kuees U."/>
            <person name="Hibbett D.S."/>
            <person name="Hoffmeister D."/>
            <person name="Hoegberg N."/>
            <person name="Martin F."/>
            <person name="Grigoriev I.V."/>
            <person name="Watkinson S.C."/>
        </authorList>
    </citation>
    <scope>NUCLEOTIDE SEQUENCE [LARGE SCALE GENOMIC DNA]</scope>
    <source>
        <strain evidence="2">strain S7.3</strain>
    </source>
</reference>
<gene>
    <name evidence="1" type="ORF">SERLA73DRAFT_183784</name>
</gene>